<name>A0ABU6YY04_9FABA</name>
<protein>
    <submittedName>
        <fullName evidence="3">Uncharacterized protein</fullName>
    </submittedName>
</protein>
<feature type="non-terminal residue" evidence="3">
    <location>
        <position position="1"/>
    </location>
</feature>
<keyword evidence="2" id="KW-1133">Transmembrane helix</keyword>
<keyword evidence="2" id="KW-0812">Transmembrane</keyword>
<organism evidence="3 4">
    <name type="scientific">Stylosanthes scabra</name>
    <dbReference type="NCBI Taxonomy" id="79078"/>
    <lineage>
        <taxon>Eukaryota</taxon>
        <taxon>Viridiplantae</taxon>
        <taxon>Streptophyta</taxon>
        <taxon>Embryophyta</taxon>
        <taxon>Tracheophyta</taxon>
        <taxon>Spermatophyta</taxon>
        <taxon>Magnoliopsida</taxon>
        <taxon>eudicotyledons</taxon>
        <taxon>Gunneridae</taxon>
        <taxon>Pentapetalae</taxon>
        <taxon>rosids</taxon>
        <taxon>fabids</taxon>
        <taxon>Fabales</taxon>
        <taxon>Fabaceae</taxon>
        <taxon>Papilionoideae</taxon>
        <taxon>50 kb inversion clade</taxon>
        <taxon>dalbergioids sensu lato</taxon>
        <taxon>Dalbergieae</taxon>
        <taxon>Pterocarpus clade</taxon>
        <taxon>Stylosanthes</taxon>
    </lineage>
</organism>
<comment type="caution">
    <text evidence="3">The sequence shown here is derived from an EMBL/GenBank/DDBJ whole genome shotgun (WGS) entry which is preliminary data.</text>
</comment>
<keyword evidence="4" id="KW-1185">Reference proteome</keyword>
<sequence length="107" mass="11299">NSGDVGNSNGGNSGSNLAVTAAAVAFASAVAFFLNLHPYLSRSLQALFPSALLFGKHCTNRREHGSSGELRQSALAVAFSFSKKGGVGSHMHSPNFKNQNRNEKCQF</sequence>
<feature type="region of interest" description="Disordered" evidence="1">
    <location>
        <begin position="85"/>
        <end position="107"/>
    </location>
</feature>
<gene>
    <name evidence="3" type="ORF">PIB30_100866</name>
</gene>
<evidence type="ECO:0000256" key="1">
    <source>
        <dbReference type="SAM" id="MobiDB-lite"/>
    </source>
</evidence>
<keyword evidence="2" id="KW-0472">Membrane</keyword>
<accession>A0ABU6YY04</accession>
<evidence type="ECO:0000256" key="2">
    <source>
        <dbReference type="SAM" id="Phobius"/>
    </source>
</evidence>
<feature type="transmembrane region" description="Helical" evidence="2">
    <location>
        <begin position="17"/>
        <end position="36"/>
    </location>
</feature>
<dbReference type="Proteomes" id="UP001341840">
    <property type="component" value="Unassembled WGS sequence"/>
</dbReference>
<dbReference type="EMBL" id="JASCZI010244530">
    <property type="protein sequence ID" value="MED6214220.1"/>
    <property type="molecule type" value="Genomic_DNA"/>
</dbReference>
<evidence type="ECO:0000313" key="3">
    <source>
        <dbReference type="EMBL" id="MED6214220.1"/>
    </source>
</evidence>
<evidence type="ECO:0000313" key="4">
    <source>
        <dbReference type="Proteomes" id="UP001341840"/>
    </source>
</evidence>
<reference evidence="3 4" key="1">
    <citation type="journal article" date="2023" name="Plants (Basel)">
        <title>Bridging the Gap: Combining Genomics and Transcriptomics Approaches to Understand Stylosanthes scabra, an Orphan Legume from the Brazilian Caatinga.</title>
        <authorList>
            <person name="Ferreira-Neto J.R.C."/>
            <person name="da Silva M.D."/>
            <person name="Binneck E."/>
            <person name="de Melo N.F."/>
            <person name="da Silva R.H."/>
            <person name="de Melo A.L.T.M."/>
            <person name="Pandolfi V."/>
            <person name="Bustamante F.O."/>
            <person name="Brasileiro-Vidal A.C."/>
            <person name="Benko-Iseppon A.M."/>
        </authorList>
    </citation>
    <scope>NUCLEOTIDE SEQUENCE [LARGE SCALE GENOMIC DNA]</scope>
    <source>
        <tissue evidence="3">Leaves</tissue>
    </source>
</reference>
<proteinExistence type="predicted"/>